<dbReference type="Pfam" id="PF00501">
    <property type="entry name" value="AMP-binding"/>
    <property type="match status" value="1"/>
</dbReference>
<comment type="caution">
    <text evidence="12">The sequence shown here is derived from an EMBL/GenBank/DDBJ whole genome shotgun (WGS) entry which is preliminary data.</text>
</comment>
<dbReference type="PRINTS" id="PR00154">
    <property type="entry name" value="AMPBINDING"/>
</dbReference>
<dbReference type="InterPro" id="IPR045851">
    <property type="entry name" value="AMP-bd_C_sf"/>
</dbReference>
<dbReference type="EC" id="6.2.1.44" evidence="8"/>
<dbReference type="Proteomes" id="UP000626220">
    <property type="component" value="Unassembled WGS sequence"/>
</dbReference>
<evidence type="ECO:0000256" key="3">
    <source>
        <dbReference type="ARBA" id="ARBA00011738"/>
    </source>
</evidence>
<evidence type="ECO:0000256" key="4">
    <source>
        <dbReference type="ARBA" id="ARBA00022598"/>
    </source>
</evidence>
<evidence type="ECO:0000313" key="12">
    <source>
        <dbReference type="EMBL" id="GHF75034.1"/>
    </source>
</evidence>
<dbReference type="AlphaFoldDB" id="A0A8J3MBA6"/>
<dbReference type="InterPro" id="IPR050237">
    <property type="entry name" value="ATP-dep_AMP-bd_enzyme"/>
</dbReference>
<feature type="domain" description="AMP-dependent synthetase/ligase" evidence="10">
    <location>
        <begin position="15"/>
        <end position="369"/>
    </location>
</feature>
<dbReference type="InterPro" id="IPR020459">
    <property type="entry name" value="AMP-binding"/>
</dbReference>
<gene>
    <name evidence="12" type="ORF">GCM10017056_51980</name>
</gene>
<comment type="catalytic activity">
    <reaction evidence="7">
        <text>3-(methylsulfanyl)propanoate + ATP + CoA = 3-(methylsulfanyl)propanoyl-CoA + AMP + diphosphate</text>
        <dbReference type="Rhea" id="RHEA:43052"/>
        <dbReference type="ChEBI" id="CHEBI:30616"/>
        <dbReference type="ChEBI" id="CHEBI:33019"/>
        <dbReference type="ChEBI" id="CHEBI:49016"/>
        <dbReference type="ChEBI" id="CHEBI:57287"/>
        <dbReference type="ChEBI" id="CHEBI:82815"/>
        <dbReference type="ChEBI" id="CHEBI:456215"/>
        <dbReference type="EC" id="6.2.1.44"/>
    </reaction>
    <physiologicalReaction direction="left-to-right" evidence="7">
        <dbReference type="Rhea" id="RHEA:43053"/>
    </physiologicalReaction>
</comment>
<dbReference type="GO" id="GO:0016878">
    <property type="term" value="F:acid-thiol ligase activity"/>
    <property type="evidence" value="ECO:0007669"/>
    <property type="project" value="UniProtKB-ARBA"/>
</dbReference>
<organism evidence="12 13">
    <name type="scientific">Seohaeicola zhoushanensis</name>
    <dbReference type="NCBI Taxonomy" id="1569283"/>
    <lineage>
        <taxon>Bacteria</taxon>
        <taxon>Pseudomonadati</taxon>
        <taxon>Pseudomonadota</taxon>
        <taxon>Alphaproteobacteria</taxon>
        <taxon>Rhodobacterales</taxon>
        <taxon>Roseobacteraceae</taxon>
        <taxon>Seohaeicola</taxon>
    </lineage>
</organism>
<reference evidence="12" key="1">
    <citation type="journal article" date="2014" name="Int. J. Syst. Evol. Microbiol.">
        <title>Complete genome sequence of Corynebacterium casei LMG S-19264T (=DSM 44701T), isolated from a smear-ripened cheese.</title>
        <authorList>
            <consortium name="US DOE Joint Genome Institute (JGI-PGF)"/>
            <person name="Walter F."/>
            <person name="Albersmeier A."/>
            <person name="Kalinowski J."/>
            <person name="Ruckert C."/>
        </authorList>
    </citation>
    <scope>NUCLEOTIDE SEQUENCE</scope>
    <source>
        <strain evidence="12">KCTC 42650</strain>
    </source>
</reference>
<dbReference type="PANTHER" id="PTHR43767:SF1">
    <property type="entry name" value="NONRIBOSOMAL PEPTIDE SYNTHASE PES1 (EUROFUNG)-RELATED"/>
    <property type="match status" value="1"/>
</dbReference>
<dbReference type="NCBIfam" id="NF004837">
    <property type="entry name" value="PRK06187.1"/>
    <property type="match status" value="1"/>
</dbReference>
<dbReference type="PANTHER" id="PTHR43767">
    <property type="entry name" value="LONG-CHAIN-FATTY-ACID--COA LIGASE"/>
    <property type="match status" value="1"/>
</dbReference>
<proteinExistence type="inferred from homology"/>
<evidence type="ECO:0000256" key="9">
    <source>
        <dbReference type="ARBA" id="ARBA00067668"/>
    </source>
</evidence>
<evidence type="ECO:0000256" key="7">
    <source>
        <dbReference type="ARBA" id="ARBA00051915"/>
    </source>
</evidence>
<dbReference type="PROSITE" id="PS00455">
    <property type="entry name" value="AMP_BINDING"/>
    <property type="match status" value="1"/>
</dbReference>
<dbReference type="GO" id="GO:0046872">
    <property type="term" value="F:metal ion binding"/>
    <property type="evidence" value="ECO:0007669"/>
    <property type="project" value="UniProtKB-KW"/>
</dbReference>
<evidence type="ECO:0000259" key="11">
    <source>
        <dbReference type="Pfam" id="PF13193"/>
    </source>
</evidence>
<dbReference type="EMBL" id="BNCJ01000043">
    <property type="protein sequence ID" value="GHF75034.1"/>
    <property type="molecule type" value="Genomic_DNA"/>
</dbReference>
<dbReference type="SUPFAM" id="SSF56801">
    <property type="entry name" value="Acetyl-CoA synthetase-like"/>
    <property type="match status" value="1"/>
</dbReference>
<evidence type="ECO:0000256" key="6">
    <source>
        <dbReference type="ARBA" id="ARBA00022842"/>
    </source>
</evidence>
<evidence type="ECO:0000313" key="13">
    <source>
        <dbReference type="Proteomes" id="UP000626220"/>
    </source>
</evidence>
<sequence>MAEMETGFETFADVLRRHAAARPDAPALTFRDRTQSFAALDEASSRTANALAARGVRPGDRVAVLSKNRPEIYELIYACNKIGAVLAALNWRLSSREIGLILADCEASLIIVDDTGAGLLALEPGLPVVRFGPEFDAMRSAAAQRDPGFAGAADDTALILYTSGTTGLPKGVMLSNRGMSYTRDLAKSWGMTERSVNLVAMPLFHIGGCGYGSSTMLAGGHTVLMEAVEIDEMLRLISRYRVTHTFLVPAVVQTLLNAEGVRSADLSSLELLMYGAAPMGDVLLRRAMDVLGCRFMHAYGMTESSGTVVILAPESHDPGGPRSGLLKSCGRALPWVELRVVDAASGEDAPMGEIGEIWLRTPMTMRGYWHNEVATREAITPEGWFRTGDAAYLDEEGHVFLFDRFKDMIISGGENIYPAEIENVLNGHPAVAEVGVIGVPHEKWGETPLAVVVRKPGQSTSADELIAYTRANLATYKCPSRIAFADSLPRNASGKLLKHEMRKTYGAAS</sequence>
<evidence type="ECO:0000256" key="1">
    <source>
        <dbReference type="ARBA" id="ARBA00001946"/>
    </source>
</evidence>
<feature type="domain" description="AMP-binding enzyme C-terminal" evidence="11">
    <location>
        <begin position="420"/>
        <end position="495"/>
    </location>
</feature>
<keyword evidence="4" id="KW-0436">Ligase</keyword>
<evidence type="ECO:0000256" key="8">
    <source>
        <dbReference type="ARBA" id="ARBA00066616"/>
    </source>
</evidence>
<comment type="cofactor">
    <cofactor evidence="1">
        <name>Mg(2+)</name>
        <dbReference type="ChEBI" id="CHEBI:18420"/>
    </cofactor>
</comment>
<dbReference type="InterPro" id="IPR020845">
    <property type="entry name" value="AMP-binding_CS"/>
</dbReference>
<dbReference type="InterPro" id="IPR000873">
    <property type="entry name" value="AMP-dep_synth/lig_dom"/>
</dbReference>
<comment type="subunit">
    <text evidence="3">Homodimer.</text>
</comment>
<keyword evidence="5" id="KW-0479">Metal-binding</keyword>
<dbReference type="Gene3D" id="3.40.50.12780">
    <property type="entry name" value="N-terminal domain of ligase-like"/>
    <property type="match status" value="1"/>
</dbReference>
<comment type="similarity">
    <text evidence="2">Belongs to the ATP-dependent AMP-binding enzyme family.</text>
</comment>
<dbReference type="InterPro" id="IPR042099">
    <property type="entry name" value="ANL_N_sf"/>
</dbReference>
<keyword evidence="13" id="KW-1185">Reference proteome</keyword>
<accession>A0A8J3MBA6</accession>
<keyword evidence="6" id="KW-0460">Magnesium</keyword>
<name>A0A8J3MBA6_9RHOB</name>
<reference evidence="12" key="2">
    <citation type="submission" date="2020-09" db="EMBL/GenBank/DDBJ databases">
        <authorList>
            <person name="Sun Q."/>
            <person name="Kim S."/>
        </authorList>
    </citation>
    <scope>NUCLEOTIDE SEQUENCE</scope>
    <source>
        <strain evidence="12">KCTC 42650</strain>
    </source>
</reference>
<dbReference type="Pfam" id="PF13193">
    <property type="entry name" value="AMP-binding_C"/>
    <property type="match status" value="1"/>
</dbReference>
<dbReference type="CDD" id="cd17631">
    <property type="entry name" value="FACL_FadD13-like"/>
    <property type="match status" value="1"/>
</dbReference>
<evidence type="ECO:0000259" key="10">
    <source>
        <dbReference type="Pfam" id="PF00501"/>
    </source>
</evidence>
<dbReference type="Gene3D" id="3.30.300.30">
    <property type="match status" value="1"/>
</dbReference>
<protein>
    <recommendedName>
        <fullName evidence="9">3-methylmercaptopropionyl-CoA ligase</fullName>
        <ecNumber evidence="8">6.2.1.44</ecNumber>
    </recommendedName>
</protein>
<evidence type="ECO:0000256" key="5">
    <source>
        <dbReference type="ARBA" id="ARBA00022723"/>
    </source>
</evidence>
<dbReference type="FunFam" id="3.30.300.30:FF:000008">
    <property type="entry name" value="2,3-dihydroxybenzoate-AMP ligase"/>
    <property type="match status" value="1"/>
</dbReference>
<evidence type="ECO:0000256" key="2">
    <source>
        <dbReference type="ARBA" id="ARBA00006432"/>
    </source>
</evidence>
<dbReference type="InterPro" id="IPR025110">
    <property type="entry name" value="AMP-bd_C"/>
</dbReference>